<evidence type="ECO:0000313" key="2">
    <source>
        <dbReference type="EMBL" id="OUN44396.1"/>
    </source>
</evidence>
<reference evidence="3" key="1">
    <citation type="submission" date="2017-04" db="EMBL/GenBank/DDBJ databases">
        <title>Function of individual gut microbiota members based on whole genome sequencing of pure cultures obtained from chicken caecum.</title>
        <authorList>
            <person name="Medvecky M."/>
            <person name="Cejkova D."/>
            <person name="Polansky O."/>
            <person name="Karasova D."/>
            <person name="Kubasova T."/>
            <person name="Cizek A."/>
            <person name="Rychlik I."/>
        </authorList>
    </citation>
    <scope>NUCLEOTIDE SEQUENCE [LARGE SCALE GENOMIC DNA]</scope>
    <source>
        <strain evidence="3">An70</strain>
    </source>
</reference>
<feature type="domain" description="Transposase IS200-like" evidence="1">
    <location>
        <begin position="7"/>
        <end position="121"/>
    </location>
</feature>
<evidence type="ECO:0000259" key="1">
    <source>
        <dbReference type="SMART" id="SM01321"/>
    </source>
</evidence>
<dbReference type="Proteomes" id="UP000196560">
    <property type="component" value="Unassembled WGS sequence"/>
</dbReference>
<accession>A0A1Y3U6L6</accession>
<gene>
    <name evidence="2" type="ORF">B5G21_00085</name>
</gene>
<dbReference type="AlphaFoldDB" id="A0A1Y3U6L6"/>
<sequence>MPMRRRSESGFYHVMLRGNAKQIIFEDDDDRRRFLALLGSSTHGTSISIVAWCFMDNHVHLVLADPKDEVSAALHDLAMSYALYFNRKCQRTGHVFEGRYKSLPIDTDEYLLQVVRYVINNPVSAGISSLDDYPWSSFPEYCGQKGLTDVGIVLDMFESPEDFEQFCREGSQPYDRKLEHDSVPDAMALPVANHIAMQLGYRDVSQITSLSREKQSVFLSYLADSGLTHKQIARLTGISASTISRRIREAEASRSL</sequence>
<proteinExistence type="predicted"/>
<organism evidence="2 3">
    <name type="scientific">Enorma massiliensis</name>
    <dbReference type="NCBI Taxonomy" id="1472761"/>
    <lineage>
        <taxon>Bacteria</taxon>
        <taxon>Bacillati</taxon>
        <taxon>Actinomycetota</taxon>
        <taxon>Coriobacteriia</taxon>
        <taxon>Coriobacteriales</taxon>
        <taxon>Coriobacteriaceae</taxon>
        <taxon>Enorma</taxon>
    </lineage>
</organism>
<dbReference type="Gene3D" id="3.30.70.1290">
    <property type="entry name" value="Transposase IS200-like"/>
    <property type="match status" value="1"/>
</dbReference>
<keyword evidence="3" id="KW-1185">Reference proteome</keyword>
<dbReference type="PANTHER" id="PTHR34322">
    <property type="entry name" value="TRANSPOSASE, Y1_TNP DOMAIN-CONTAINING"/>
    <property type="match status" value="1"/>
</dbReference>
<dbReference type="InterPro" id="IPR013324">
    <property type="entry name" value="RNA_pol_sigma_r3/r4-like"/>
</dbReference>
<name>A0A1Y3U6L6_9ACTN</name>
<evidence type="ECO:0000313" key="3">
    <source>
        <dbReference type="Proteomes" id="UP000196560"/>
    </source>
</evidence>
<dbReference type="EMBL" id="NFHO01000001">
    <property type="protein sequence ID" value="OUN44396.1"/>
    <property type="molecule type" value="Genomic_DNA"/>
</dbReference>
<dbReference type="Pfam" id="PF01797">
    <property type="entry name" value="Y1_Tnp"/>
    <property type="match status" value="1"/>
</dbReference>
<dbReference type="InterPro" id="IPR002686">
    <property type="entry name" value="Transposase_17"/>
</dbReference>
<dbReference type="InterPro" id="IPR036515">
    <property type="entry name" value="Transposase_17_sf"/>
</dbReference>
<dbReference type="SUPFAM" id="SSF88659">
    <property type="entry name" value="Sigma3 and sigma4 domains of RNA polymerase sigma factors"/>
    <property type="match status" value="1"/>
</dbReference>
<dbReference type="GO" id="GO:0006313">
    <property type="term" value="P:DNA transposition"/>
    <property type="evidence" value="ECO:0007669"/>
    <property type="project" value="InterPro"/>
</dbReference>
<comment type="caution">
    <text evidence="2">The sequence shown here is derived from an EMBL/GenBank/DDBJ whole genome shotgun (WGS) entry which is preliminary data.</text>
</comment>
<dbReference type="InterPro" id="IPR036388">
    <property type="entry name" value="WH-like_DNA-bd_sf"/>
</dbReference>
<dbReference type="SMART" id="SM01321">
    <property type="entry name" value="Y1_Tnp"/>
    <property type="match status" value="1"/>
</dbReference>
<dbReference type="SUPFAM" id="SSF143422">
    <property type="entry name" value="Transposase IS200-like"/>
    <property type="match status" value="1"/>
</dbReference>
<dbReference type="Pfam" id="PF13412">
    <property type="entry name" value="HTH_24"/>
    <property type="match status" value="1"/>
</dbReference>
<dbReference type="PANTHER" id="PTHR34322:SF2">
    <property type="entry name" value="TRANSPOSASE IS200-LIKE DOMAIN-CONTAINING PROTEIN"/>
    <property type="match status" value="1"/>
</dbReference>
<dbReference type="Gene3D" id="1.10.10.10">
    <property type="entry name" value="Winged helix-like DNA-binding domain superfamily/Winged helix DNA-binding domain"/>
    <property type="match status" value="1"/>
</dbReference>
<dbReference type="GO" id="GO:0003677">
    <property type="term" value="F:DNA binding"/>
    <property type="evidence" value="ECO:0007669"/>
    <property type="project" value="InterPro"/>
</dbReference>
<protein>
    <recommendedName>
        <fullName evidence="1">Transposase IS200-like domain-containing protein</fullName>
    </recommendedName>
</protein>
<dbReference type="GO" id="GO:0004803">
    <property type="term" value="F:transposase activity"/>
    <property type="evidence" value="ECO:0007669"/>
    <property type="project" value="InterPro"/>
</dbReference>